<evidence type="ECO:0000313" key="2">
    <source>
        <dbReference type="Proteomes" id="UP000005237"/>
    </source>
</evidence>
<organism evidence="1 2">
    <name type="scientific">Caenorhabditis japonica</name>
    <dbReference type="NCBI Taxonomy" id="281687"/>
    <lineage>
        <taxon>Eukaryota</taxon>
        <taxon>Metazoa</taxon>
        <taxon>Ecdysozoa</taxon>
        <taxon>Nematoda</taxon>
        <taxon>Chromadorea</taxon>
        <taxon>Rhabditida</taxon>
        <taxon>Rhabditina</taxon>
        <taxon>Rhabditomorpha</taxon>
        <taxon>Rhabditoidea</taxon>
        <taxon>Rhabditidae</taxon>
        <taxon>Peloderinae</taxon>
        <taxon>Caenorhabditis</taxon>
    </lineage>
</organism>
<reference evidence="1" key="2">
    <citation type="submission" date="2012-11" db="UniProtKB">
        <authorList>
            <consortium name="EnsemblMetazoa"/>
        </authorList>
    </citation>
    <scope>IDENTIFICATION</scope>
    <source>
        <strain evidence="1">DF5081</strain>
    </source>
</reference>
<reference evidence="2" key="1">
    <citation type="submission" date="2010-08" db="EMBL/GenBank/DDBJ databases">
        <authorList>
            <consortium name="Caenorhabditis japonica Sequencing Consortium"/>
            <person name="Wilson R.K."/>
        </authorList>
    </citation>
    <scope>NUCLEOTIDE SEQUENCE [LARGE SCALE GENOMIC DNA]</scope>
    <source>
        <strain evidence="2">DF5081</strain>
    </source>
</reference>
<name>K7IK58_CAEJA</name>
<protein>
    <submittedName>
        <fullName evidence="1">Uncharacterized protein</fullName>
    </submittedName>
</protein>
<proteinExistence type="predicted"/>
<sequence length="67" mass="7579">MPRGGWMPGLRHDGAIQKTCRPRNVFKRVSSAFSRQCSNRKVASHLALIKSNPNKARQQASVIKEYI</sequence>
<dbReference type="AlphaFoldDB" id="K7IK58"/>
<evidence type="ECO:0000313" key="1">
    <source>
        <dbReference type="EnsemblMetazoa" id="CJA42882.1"/>
    </source>
</evidence>
<dbReference type="InParanoid" id="K7IK58"/>
<dbReference type="Proteomes" id="UP000005237">
    <property type="component" value="Unassembled WGS sequence"/>
</dbReference>
<keyword evidence="2" id="KW-1185">Reference proteome</keyword>
<accession>K7IK58</accession>
<dbReference type="EnsemblMetazoa" id="CJA42882.1">
    <property type="protein sequence ID" value="CJA42882.1"/>
    <property type="gene ID" value="WBGene00218730"/>
</dbReference>